<comment type="caution">
    <text evidence="1">The sequence shown here is derived from an EMBL/GenBank/DDBJ whole genome shotgun (WGS) entry which is preliminary data.</text>
</comment>
<dbReference type="AlphaFoldDB" id="L8PCE5"/>
<organism evidence="1 2">
    <name type="scientific">Streptomyces viridochromogenes Tue57</name>
    <dbReference type="NCBI Taxonomy" id="1160705"/>
    <lineage>
        <taxon>Bacteria</taxon>
        <taxon>Bacillati</taxon>
        <taxon>Actinomycetota</taxon>
        <taxon>Actinomycetes</taxon>
        <taxon>Kitasatosporales</taxon>
        <taxon>Streptomycetaceae</taxon>
        <taxon>Streptomyces</taxon>
    </lineage>
</organism>
<evidence type="ECO:0000313" key="1">
    <source>
        <dbReference type="EMBL" id="ELS55206.1"/>
    </source>
</evidence>
<reference evidence="1 2" key="1">
    <citation type="journal article" date="2013" name="Genome Announc.">
        <title>Draft Genome Sequence of Streptomyces viridochromogenes Strain Tu57, Producer of Avilamycin.</title>
        <authorList>
            <person name="Gruning B.A."/>
            <person name="Erxleben A."/>
            <person name="Hahnlein A."/>
            <person name="Gunther S."/>
        </authorList>
    </citation>
    <scope>NUCLEOTIDE SEQUENCE [LARGE SCALE GENOMIC DNA]</scope>
    <source>
        <strain evidence="1 2">Tue57</strain>
    </source>
</reference>
<protein>
    <submittedName>
        <fullName evidence="1">Uncharacterized protein</fullName>
    </submittedName>
</protein>
<dbReference type="Proteomes" id="UP000011205">
    <property type="component" value="Unassembled WGS sequence"/>
</dbReference>
<gene>
    <name evidence="1" type="ORF">STVIR_3907</name>
</gene>
<name>L8PCE5_STRVR</name>
<proteinExistence type="predicted"/>
<dbReference type="EMBL" id="AMLP01000122">
    <property type="protein sequence ID" value="ELS55206.1"/>
    <property type="molecule type" value="Genomic_DNA"/>
</dbReference>
<sequence>MAILGLARYRGRHRLTSSRRAPRLCAVVLGPCDHRFRGVVMLWLLSSTPTARYVALGFAAPRYRWSAWGRSCAGA</sequence>
<evidence type="ECO:0000313" key="2">
    <source>
        <dbReference type="Proteomes" id="UP000011205"/>
    </source>
</evidence>
<accession>L8PCE5</accession>